<organism evidence="1 2">
    <name type="scientific">Halalkalibacter wakoensis JCM 9140</name>
    <dbReference type="NCBI Taxonomy" id="1236970"/>
    <lineage>
        <taxon>Bacteria</taxon>
        <taxon>Bacillati</taxon>
        <taxon>Bacillota</taxon>
        <taxon>Bacilli</taxon>
        <taxon>Bacillales</taxon>
        <taxon>Bacillaceae</taxon>
        <taxon>Halalkalibacter</taxon>
    </lineage>
</organism>
<evidence type="ECO:0000313" key="1">
    <source>
        <dbReference type="EMBL" id="GAE26938.1"/>
    </source>
</evidence>
<evidence type="ECO:0000313" key="2">
    <source>
        <dbReference type="Proteomes" id="UP000018890"/>
    </source>
</evidence>
<accession>W4Q5I0</accession>
<dbReference type="AlphaFoldDB" id="W4Q5I0"/>
<comment type="caution">
    <text evidence="1">The sequence shown here is derived from an EMBL/GenBank/DDBJ whole genome shotgun (WGS) entry which is preliminary data.</text>
</comment>
<proteinExistence type="predicted"/>
<gene>
    <name evidence="1" type="ORF">JCM9140_3047</name>
</gene>
<dbReference type="OrthoDB" id="2971456at2"/>
<dbReference type="STRING" id="1236970.JCM9140_3047"/>
<dbReference type="Proteomes" id="UP000018890">
    <property type="component" value="Unassembled WGS sequence"/>
</dbReference>
<sequence length="84" mass="9339">MANKTRAIVALIGSFLLLFVGVFRILTDSIISTPLFVAYVFATSRDAFFCTPQKEINVKVITMVIQVTSRILEQGLAPVIELMF</sequence>
<dbReference type="EMBL" id="BAUT01000035">
    <property type="protein sequence ID" value="GAE26938.1"/>
    <property type="molecule type" value="Genomic_DNA"/>
</dbReference>
<dbReference type="RefSeq" id="WP_034747345.1">
    <property type="nucleotide sequence ID" value="NZ_BAUT01000035.1"/>
</dbReference>
<protein>
    <submittedName>
        <fullName evidence="1">Uncharacterized protein</fullName>
    </submittedName>
</protein>
<name>W4Q5I0_9BACI</name>
<reference evidence="1" key="1">
    <citation type="journal article" date="2014" name="Genome Announc.">
        <title>Draft Genome Sequences of Three Alkaliphilic Bacillus Strains, Bacillus wakoensis JCM 9140T, Bacillus akibai JCM 9157T, and Bacillus hemicellulosilyticus JCM 9152T.</title>
        <authorList>
            <person name="Yuki M."/>
            <person name="Oshima K."/>
            <person name="Suda W."/>
            <person name="Oshida Y."/>
            <person name="Kitamura K."/>
            <person name="Iida T."/>
            <person name="Hattori M."/>
            <person name="Ohkuma M."/>
        </authorList>
    </citation>
    <scope>NUCLEOTIDE SEQUENCE [LARGE SCALE GENOMIC DNA]</scope>
    <source>
        <strain evidence="1">JCM 9140</strain>
    </source>
</reference>
<keyword evidence="2" id="KW-1185">Reference proteome</keyword>